<gene>
    <name evidence="5 10" type="primary">lysA</name>
    <name evidence="10" type="ORF">NG821_05725</name>
</gene>
<comment type="similarity">
    <text evidence="5">Belongs to the Orn/Lys/Arg decarboxylase class-II family. LysA subfamily.</text>
</comment>
<feature type="binding site" evidence="5">
    <location>
        <position position="309"/>
    </location>
    <ligand>
        <name>substrate</name>
    </ligand>
</feature>
<feature type="binding site" evidence="5">
    <location>
        <position position="228"/>
    </location>
    <ligand>
        <name>pyridoxal 5'-phosphate</name>
        <dbReference type="ChEBI" id="CHEBI:597326"/>
    </ligand>
</feature>
<evidence type="ECO:0000313" key="11">
    <source>
        <dbReference type="Proteomes" id="UP001204015"/>
    </source>
</evidence>
<evidence type="ECO:0000256" key="5">
    <source>
        <dbReference type="HAMAP-Rule" id="MF_02120"/>
    </source>
</evidence>
<evidence type="ECO:0000259" key="8">
    <source>
        <dbReference type="Pfam" id="PF00278"/>
    </source>
</evidence>
<dbReference type="InterPro" id="IPR029066">
    <property type="entry name" value="PLP-binding_barrel"/>
</dbReference>
<feature type="domain" description="Orn/DAP/Arg decarboxylase 2 C-terminal" evidence="8">
    <location>
        <begin position="18"/>
        <end position="361"/>
    </location>
</feature>
<reference evidence="10 11" key="1">
    <citation type="submission" date="2022-06" db="EMBL/GenBank/DDBJ databases">
        <title>A taxonomic note on the genus Prevotella: Description of four novel genera and emended description of the genera Hallella and Xylanibacter.</title>
        <authorList>
            <person name="Hitch T.C.A."/>
        </authorList>
    </citation>
    <scope>NUCLEOTIDE SEQUENCE [LARGE SCALE GENOMIC DNA]</scope>
    <source>
        <strain evidence="10 11">DSM 100619</strain>
    </source>
</reference>
<evidence type="ECO:0000256" key="6">
    <source>
        <dbReference type="NCBIfam" id="TIGR01048"/>
    </source>
</evidence>
<dbReference type="Proteomes" id="UP001204015">
    <property type="component" value="Unassembled WGS sequence"/>
</dbReference>
<dbReference type="PROSITE" id="PS00878">
    <property type="entry name" value="ODR_DC_2_1"/>
    <property type="match status" value="1"/>
</dbReference>
<evidence type="ECO:0000256" key="2">
    <source>
        <dbReference type="ARBA" id="ARBA00022793"/>
    </source>
</evidence>
<sequence>MKGTFPIRQFEKVDTPFYYYDTNLLKATLKAIQEEEAKHPGFAEHYAVKANANPRILKIICEAGLGADCVSGGEIKRCIETGFSPSKIVFAGVGKSDREINYALDHNIFCFNVESVPELEVINALAAQKGKTAKVAFRINPDIDAHTHANITTGLAENKFGIAMRDMEPAIIEASKLKNVHFVGLHFHIGSQILDMSNFKALCERINDLQRQLEAHHIQVQNINVGGGLGVDYCHPNQTPIPDFKNYFNTYAQYLELRPGQKLHFELGRSVVAQMGSLIAKVLYVKQGVAKQFAIIDAGMTDLIRPALYDAYHKIENLSSDLPEEKYDVVGPICESSDVFAKDFQLNKCSRGDLIAIRSAGAYGEVMASQYNCRPLPKGYLKEDF</sequence>
<name>A0ABT1BW85_9BACT</name>
<feature type="binding site" evidence="5">
    <location>
        <position position="305"/>
    </location>
    <ligand>
        <name>substrate</name>
    </ligand>
</feature>
<comment type="function">
    <text evidence="5">Specifically catalyzes the decarboxylation of meso-diaminopimelate (meso-DAP) to L-lysine.</text>
</comment>
<keyword evidence="4 5" id="KW-0456">Lyase</keyword>
<keyword evidence="2 5" id="KW-0210">Decarboxylase</keyword>
<keyword evidence="5" id="KW-0028">Amino-acid biosynthesis</keyword>
<accession>A0ABT1BW85</accession>
<dbReference type="EC" id="4.1.1.20" evidence="5 6"/>
<dbReference type="GO" id="GO:0008836">
    <property type="term" value="F:diaminopimelate decarboxylase activity"/>
    <property type="evidence" value="ECO:0007669"/>
    <property type="project" value="UniProtKB-EC"/>
</dbReference>
<keyword evidence="11" id="KW-1185">Reference proteome</keyword>
<dbReference type="InterPro" id="IPR022644">
    <property type="entry name" value="De-COase2_N"/>
</dbReference>
<evidence type="ECO:0000313" key="10">
    <source>
        <dbReference type="EMBL" id="MCO6025342.1"/>
    </source>
</evidence>
<evidence type="ECO:0000256" key="4">
    <source>
        <dbReference type="ARBA" id="ARBA00023239"/>
    </source>
</evidence>
<dbReference type="PRINTS" id="PR01179">
    <property type="entry name" value="ODADCRBXLASE"/>
</dbReference>
<dbReference type="InterPro" id="IPR002986">
    <property type="entry name" value="DAP_deCOOHase_LysA"/>
</dbReference>
<dbReference type="SUPFAM" id="SSF51419">
    <property type="entry name" value="PLP-binding barrel"/>
    <property type="match status" value="1"/>
</dbReference>
<evidence type="ECO:0000256" key="7">
    <source>
        <dbReference type="RuleBase" id="RU003738"/>
    </source>
</evidence>
<dbReference type="EMBL" id="JAMXLY010000016">
    <property type="protein sequence ID" value="MCO6025342.1"/>
    <property type="molecule type" value="Genomic_DNA"/>
</dbReference>
<dbReference type="PRINTS" id="PR01181">
    <property type="entry name" value="DAPDCRBXLASE"/>
</dbReference>
<dbReference type="PANTHER" id="PTHR43727:SF2">
    <property type="entry name" value="GROUP IV DECARBOXYLASE"/>
    <property type="match status" value="1"/>
</dbReference>
<proteinExistence type="inferred from homology"/>
<comment type="catalytic activity">
    <reaction evidence="5 7">
        <text>meso-2,6-diaminopimelate + H(+) = L-lysine + CO2</text>
        <dbReference type="Rhea" id="RHEA:15101"/>
        <dbReference type="ChEBI" id="CHEBI:15378"/>
        <dbReference type="ChEBI" id="CHEBI:16526"/>
        <dbReference type="ChEBI" id="CHEBI:32551"/>
        <dbReference type="ChEBI" id="CHEBI:57791"/>
        <dbReference type="EC" id="4.1.1.20"/>
    </reaction>
</comment>
<feature type="binding site" evidence="5">
    <location>
        <position position="363"/>
    </location>
    <ligand>
        <name>substrate</name>
    </ligand>
</feature>
<dbReference type="InterPro" id="IPR022643">
    <property type="entry name" value="De-COase2_C"/>
</dbReference>
<dbReference type="HAMAP" id="MF_02120">
    <property type="entry name" value="LysA"/>
    <property type="match status" value="1"/>
</dbReference>
<evidence type="ECO:0000259" key="9">
    <source>
        <dbReference type="Pfam" id="PF02784"/>
    </source>
</evidence>
<feature type="binding site" evidence="5">
    <location>
        <begin position="266"/>
        <end position="269"/>
    </location>
    <ligand>
        <name>pyridoxal 5'-phosphate</name>
        <dbReference type="ChEBI" id="CHEBI:597326"/>
    </ligand>
</feature>
<comment type="pathway">
    <text evidence="5 7">Amino-acid biosynthesis; L-lysine biosynthesis via DAP pathway; L-lysine from DL-2,6-diaminopimelate: step 1/1.</text>
</comment>
<comment type="subunit">
    <text evidence="5">Homodimer.</text>
</comment>
<dbReference type="RefSeq" id="WP_252760702.1">
    <property type="nucleotide sequence ID" value="NZ_JAMXLY010000016.1"/>
</dbReference>
<organism evidence="10 11">
    <name type="scientific">Segatella cerevisiae</name>
    <dbReference type="NCBI Taxonomy" id="2053716"/>
    <lineage>
        <taxon>Bacteria</taxon>
        <taxon>Pseudomonadati</taxon>
        <taxon>Bacteroidota</taxon>
        <taxon>Bacteroidia</taxon>
        <taxon>Bacteroidales</taxon>
        <taxon>Prevotellaceae</taxon>
        <taxon>Segatella</taxon>
    </lineage>
</organism>
<dbReference type="Pfam" id="PF02784">
    <property type="entry name" value="Orn_Arg_deC_N"/>
    <property type="match status" value="1"/>
</dbReference>
<feature type="domain" description="Orn/DAP/Arg decarboxylase 2 N-terminal" evidence="9">
    <location>
        <begin position="41"/>
        <end position="273"/>
    </location>
</feature>
<dbReference type="InterPro" id="IPR000183">
    <property type="entry name" value="Orn/DAP/Arg_de-COase"/>
</dbReference>
<dbReference type="Gene3D" id="3.20.20.10">
    <property type="entry name" value="Alanine racemase"/>
    <property type="match status" value="1"/>
</dbReference>
<protein>
    <recommendedName>
        <fullName evidence="5 6">Diaminopimelate decarboxylase</fullName>
        <shortName evidence="5">DAP decarboxylase</shortName>
        <shortName evidence="5">DAPDC</shortName>
        <ecNumber evidence="5 6">4.1.1.20</ecNumber>
    </recommendedName>
</protein>
<dbReference type="NCBIfam" id="TIGR01048">
    <property type="entry name" value="lysA"/>
    <property type="match status" value="1"/>
</dbReference>
<comment type="caution">
    <text evidence="10">The sequence shown here is derived from an EMBL/GenBank/DDBJ whole genome shotgun (WGS) entry which is preliminary data.</text>
</comment>
<dbReference type="CDD" id="cd06828">
    <property type="entry name" value="PLPDE_III_DapDC"/>
    <property type="match status" value="1"/>
</dbReference>
<feature type="binding site" evidence="5">
    <location>
        <position position="269"/>
    </location>
    <ligand>
        <name>substrate</name>
    </ligand>
</feature>
<dbReference type="InterPro" id="IPR009006">
    <property type="entry name" value="Ala_racemase/Decarboxylase_C"/>
</dbReference>
<evidence type="ECO:0000256" key="1">
    <source>
        <dbReference type="ARBA" id="ARBA00001933"/>
    </source>
</evidence>
<dbReference type="Pfam" id="PF00278">
    <property type="entry name" value="Orn_DAP_Arg_deC"/>
    <property type="match status" value="1"/>
</dbReference>
<dbReference type="Gene3D" id="2.40.37.10">
    <property type="entry name" value="Lyase, Ornithine Decarboxylase, Chain A, domain 1"/>
    <property type="match status" value="1"/>
</dbReference>
<evidence type="ECO:0000256" key="3">
    <source>
        <dbReference type="ARBA" id="ARBA00022898"/>
    </source>
</evidence>
<dbReference type="SUPFAM" id="SSF50621">
    <property type="entry name" value="Alanine racemase C-terminal domain-like"/>
    <property type="match status" value="1"/>
</dbReference>
<keyword evidence="5 7" id="KW-0457">Lysine biosynthesis</keyword>
<keyword evidence="3 5" id="KW-0663">Pyridoxal phosphate</keyword>
<dbReference type="PANTHER" id="PTHR43727">
    <property type="entry name" value="DIAMINOPIMELATE DECARBOXYLASE"/>
    <property type="match status" value="1"/>
</dbReference>
<comment type="cofactor">
    <cofactor evidence="1 5 7">
        <name>pyridoxal 5'-phosphate</name>
        <dbReference type="ChEBI" id="CHEBI:597326"/>
    </cofactor>
</comment>
<feature type="binding site" evidence="5">
    <location>
        <position position="363"/>
    </location>
    <ligand>
        <name>pyridoxal 5'-phosphate</name>
        <dbReference type="ChEBI" id="CHEBI:597326"/>
    </ligand>
</feature>
<feature type="modified residue" description="N6-(pyridoxal phosphate)lysine" evidence="5">
    <location>
        <position position="49"/>
    </location>
</feature>
<feature type="binding site" evidence="5">
    <location>
        <position position="335"/>
    </location>
    <ligand>
        <name>substrate</name>
    </ligand>
</feature>
<dbReference type="InterPro" id="IPR022653">
    <property type="entry name" value="De-COase2_pyr-phos_BS"/>
</dbReference>